<protein>
    <submittedName>
        <fullName evidence="3">Gfo/Idh/MocA family oxidoreductase</fullName>
    </submittedName>
</protein>
<dbReference type="SUPFAM" id="SSF51735">
    <property type="entry name" value="NAD(P)-binding Rossmann-fold domains"/>
    <property type="match status" value="1"/>
</dbReference>
<dbReference type="InterPro" id="IPR000683">
    <property type="entry name" value="Gfo/Idh/MocA-like_OxRdtase_N"/>
</dbReference>
<dbReference type="Pfam" id="PF01408">
    <property type="entry name" value="GFO_IDH_MocA"/>
    <property type="match status" value="1"/>
</dbReference>
<dbReference type="GO" id="GO:0000166">
    <property type="term" value="F:nucleotide binding"/>
    <property type="evidence" value="ECO:0007669"/>
    <property type="project" value="InterPro"/>
</dbReference>
<reference evidence="3 4" key="1">
    <citation type="journal article" date="2011" name="Int. J. Syst. Evol. Microbiol.">
        <title>Description of Undibacterium oligocarboniphilum sp. nov., isolated from purified water, and Undibacterium pigrum strain CCUG 49012 as the type strain of Undibacterium parvum sp. nov., and emended descriptions of the genus Undibacterium and the species Undibacterium pigrum.</title>
        <authorList>
            <person name="Eder W."/>
            <person name="Wanner G."/>
            <person name="Ludwig W."/>
            <person name="Busse H.J."/>
            <person name="Ziemke-Kageler F."/>
            <person name="Lang E."/>
        </authorList>
    </citation>
    <scope>NUCLEOTIDE SEQUENCE [LARGE SCALE GENOMIC DNA]</scope>
    <source>
        <strain evidence="3 4">DSM 23061</strain>
    </source>
</reference>
<gene>
    <name evidence="3" type="ORF">EJN92_07485</name>
</gene>
<dbReference type="SUPFAM" id="SSF55347">
    <property type="entry name" value="Glyceraldehyde-3-phosphate dehydrogenase-like, C-terminal domain"/>
    <property type="match status" value="1"/>
</dbReference>
<organism evidence="3 4">
    <name type="scientific">Undibacterium parvum</name>
    <dbReference type="NCBI Taxonomy" id="401471"/>
    <lineage>
        <taxon>Bacteria</taxon>
        <taxon>Pseudomonadati</taxon>
        <taxon>Pseudomonadota</taxon>
        <taxon>Betaproteobacteria</taxon>
        <taxon>Burkholderiales</taxon>
        <taxon>Oxalobacteraceae</taxon>
        <taxon>Undibacterium</taxon>
    </lineage>
</organism>
<proteinExistence type="predicted"/>
<name>A0A3Q9BPY7_9BURK</name>
<evidence type="ECO:0000259" key="1">
    <source>
        <dbReference type="Pfam" id="PF01408"/>
    </source>
</evidence>
<dbReference type="PANTHER" id="PTHR43708:SF4">
    <property type="entry name" value="OXIDOREDUCTASE YCEM-RELATED"/>
    <property type="match status" value="1"/>
</dbReference>
<dbReference type="AlphaFoldDB" id="A0A3Q9BPY7"/>
<evidence type="ECO:0000313" key="3">
    <source>
        <dbReference type="EMBL" id="AZP11855.1"/>
    </source>
</evidence>
<accession>A0A3Q9BPY7</accession>
<feature type="domain" description="YceM-like C-terminal" evidence="2">
    <location>
        <begin position="125"/>
        <end position="235"/>
    </location>
</feature>
<sequence length="303" mass="33919">MRIAVIGLGDIAQKAYLPILTSLDNVELVLCTRNAEQLQQLAQKYRITATETDYRKLAEQGVQAAFVHTATASHREIVAYLLQQGIDVYVDKPIADNAAESEQLLALAQTCGRLLMTGFNRRYAPMYQALASQPQRQVILMQKNRTFQPAPLRQFVFDDFIHVVDTLLFLAPAAVSEMQVSANIVDGLTRHIVLNLSGENFNASGIMHRDSGITEEVLEVLSLGQKWRVTGMQNTSHFAQGLETQHVLKDWDSALYRRGFPQIIQDFLNRVRARTAQATFTSETADADLATHLMCERIVQSLS</sequence>
<dbReference type="EMBL" id="CP034464">
    <property type="protein sequence ID" value="AZP11855.1"/>
    <property type="molecule type" value="Genomic_DNA"/>
</dbReference>
<evidence type="ECO:0000313" key="4">
    <source>
        <dbReference type="Proteomes" id="UP000275663"/>
    </source>
</evidence>
<dbReference type="Proteomes" id="UP000275663">
    <property type="component" value="Chromosome"/>
</dbReference>
<feature type="domain" description="Gfo/Idh/MocA-like oxidoreductase N-terminal" evidence="1">
    <location>
        <begin position="1"/>
        <end position="119"/>
    </location>
</feature>
<dbReference type="OrthoDB" id="9801953at2"/>
<dbReference type="RefSeq" id="WP_126127237.1">
    <property type="nucleotide sequence ID" value="NZ_CP034464.1"/>
</dbReference>
<dbReference type="KEGG" id="upv:EJN92_07485"/>
<dbReference type="InterPro" id="IPR036291">
    <property type="entry name" value="NAD(P)-bd_dom_sf"/>
</dbReference>
<evidence type="ECO:0000259" key="2">
    <source>
        <dbReference type="Pfam" id="PF21378"/>
    </source>
</evidence>
<dbReference type="InterPro" id="IPR048477">
    <property type="entry name" value="YceM-like_C"/>
</dbReference>
<dbReference type="PANTHER" id="PTHR43708">
    <property type="entry name" value="CONSERVED EXPRESSED OXIDOREDUCTASE (EUROFUNG)"/>
    <property type="match status" value="1"/>
</dbReference>
<keyword evidence="4" id="KW-1185">Reference proteome</keyword>
<dbReference type="InterPro" id="IPR051317">
    <property type="entry name" value="Gfo/Idh/MocA_oxidoreduct"/>
</dbReference>
<dbReference type="Pfam" id="PF21378">
    <property type="entry name" value="YceM-like_C"/>
    <property type="match status" value="1"/>
</dbReference>
<dbReference type="Gene3D" id="3.40.50.720">
    <property type="entry name" value="NAD(P)-binding Rossmann-like Domain"/>
    <property type="match status" value="1"/>
</dbReference>
<dbReference type="Gene3D" id="3.30.360.10">
    <property type="entry name" value="Dihydrodipicolinate Reductase, domain 2"/>
    <property type="match status" value="1"/>
</dbReference>